<evidence type="ECO:0000313" key="2">
    <source>
        <dbReference type="EMBL" id="MBC6463925.1"/>
    </source>
</evidence>
<gene>
    <name evidence="2" type="ORF">HKK74_00205</name>
</gene>
<accession>A0ABR7LGG3</accession>
<comment type="caution">
    <text evidence="2">The sequence shown here is derived from an EMBL/GenBank/DDBJ whole genome shotgun (WGS) entry which is preliminary data.</text>
</comment>
<protein>
    <submittedName>
        <fullName evidence="2">TIGR03086 family protein</fullName>
    </submittedName>
</protein>
<dbReference type="Gene3D" id="1.20.120.450">
    <property type="entry name" value="dinb family like domain"/>
    <property type="match status" value="1"/>
</dbReference>
<dbReference type="RefSeq" id="WP_187240859.1">
    <property type="nucleotide sequence ID" value="NZ_BAAAOK010000015.1"/>
</dbReference>
<dbReference type="EMBL" id="JABVEC010000001">
    <property type="protein sequence ID" value="MBC6463925.1"/>
    <property type="molecule type" value="Genomic_DNA"/>
</dbReference>
<reference evidence="2 3" key="1">
    <citation type="submission" date="2020-06" db="EMBL/GenBank/DDBJ databases">
        <title>Actinomadura xiongansis sp. nov., isolated from soil of Baiyangdian.</title>
        <authorList>
            <person name="Zhang X."/>
        </authorList>
    </citation>
    <scope>NUCLEOTIDE SEQUENCE [LARGE SCALE GENOMIC DNA]</scope>
    <source>
        <strain evidence="2 3">HBUM206468</strain>
    </source>
</reference>
<dbReference type="InterPro" id="IPR034660">
    <property type="entry name" value="DinB/YfiT-like"/>
</dbReference>
<proteinExistence type="predicted"/>
<dbReference type="InterPro" id="IPR024344">
    <property type="entry name" value="MDMPI_metal-binding"/>
</dbReference>
<dbReference type="SUPFAM" id="SSF109854">
    <property type="entry name" value="DinB/YfiT-like putative metalloenzymes"/>
    <property type="match status" value="1"/>
</dbReference>
<feature type="domain" description="Mycothiol-dependent maleylpyruvate isomerase metal-binding" evidence="1">
    <location>
        <begin position="9"/>
        <end position="128"/>
    </location>
</feature>
<dbReference type="Pfam" id="PF11716">
    <property type="entry name" value="MDMPI_N"/>
    <property type="match status" value="1"/>
</dbReference>
<dbReference type="NCBIfam" id="TIGR03083">
    <property type="entry name" value="maleylpyruvate isomerase family mycothiol-dependent enzyme"/>
    <property type="match status" value="1"/>
</dbReference>
<evidence type="ECO:0000259" key="1">
    <source>
        <dbReference type="Pfam" id="PF11716"/>
    </source>
</evidence>
<dbReference type="NCBIfam" id="TIGR03086">
    <property type="entry name" value="TIGR03086 family metal-binding protein"/>
    <property type="match status" value="1"/>
</dbReference>
<evidence type="ECO:0000313" key="3">
    <source>
        <dbReference type="Proteomes" id="UP000805614"/>
    </source>
</evidence>
<dbReference type="InterPro" id="IPR017517">
    <property type="entry name" value="Maleyloyr_isom"/>
</dbReference>
<organism evidence="2 3">
    <name type="scientific">Actinomadura alba</name>
    <dbReference type="NCBI Taxonomy" id="406431"/>
    <lineage>
        <taxon>Bacteria</taxon>
        <taxon>Bacillati</taxon>
        <taxon>Actinomycetota</taxon>
        <taxon>Actinomycetes</taxon>
        <taxon>Streptosporangiales</taxon>
        <taxon>Thermomonosporaceae</taxon>
        <taxon>Actinomadura</taxon>
    </lineage>
</organism>
<dbReference type="InterPro" id="IPR017520">
    <property type="entry name" value="CHP03086"/>
</dbReference>
<dbReference type="Proteomes" id="UP000805614">
    <property type="component" value="Unassembled WGS sequence"/>
</dbReference>
<keyword evidence="3" id="KW-1185">Reference proteome</keyword>
<name>A0ABR7LGG3_9ACTN</name>
<sequence>MDIRELDRRAVDTLGEVIAQVEADRLHLPTPCADWTLYGLIRHQVSENLGFAAAASGVTGDLGAWNRGEPGDDPYAAYLDSAEHMAKAFADDAVLDRELEIREFGRFSGKSALSMHMLDCVVHGWDIAQSIGVSYTPGADLVEHALVVAAFIPDGRDADRPRRAFGPVVEIPGDSPALDRLLGLVGRRPAAI</sequence>